<comment type="function">
    <text evidence="1">Is involved in generating a small heat-stable compound (Nod), an acylated oligomer of N-acetylglucosamine, that stimulates mitosis in various plant protoplasts.</text>
</comment>
<protein>
    <recommendedName>
        <fullName evidence="4">Chitooligosaccharide deacetylase</fullName>
    </recommendedName>
    <alternativeName>
        <fullName evidence="6">Nodulation protein B</fullName>
    </alternativeName>
</protein>
<name>A0ABV7M8D0_9PROT</name>
<dbReference type="EMBL" id="JBHRVA010000002">
    <property type="protein sequence ID" value="MFC3301705.1"/>
    <property type="molecule type" value="Genomic_DNA"/>
</dbReference>
<comment type="caution">
    <text evidence="8">The sequence shown here is derived from an EMBL/GenBank/DDBJ whole genome shotgun (WGS) entry which is preliminary data.</text>
</comment>
<evidence type="ECO:0000256" key="2">
    <source>
        <dbReference type="ARBA" id="ARBA00004613"/>
    </source>
</evidence>
<keyword evidence="9" id="KW-1185">Reference proteome</keyword>
<dbReference type="Pfam" id="PF01522">
    <property type="entry name" value="Polysacc_deac_1"/>
    <property type="match status" value="1"/>
</dbReference>
<evidence type="ECO:0000256" key="5">
    <source>
        <dbReference type="ARBA" id="ARBA00022729"/>
    </source>
</evidence>
<dbReference type="Proteomes" id="UP001595607">
    <property type="component" value="Unassembled WGS sequence"/>
</dbReference>
<comment type="similarity">
    <text evidence="3">Belongs to the polysaccharide deacetylase family.</text>
</comment>
<dbReference type="RefSeq" id="WP_189573212.1">
    <property type="nucleotide sequence ID" value="NZ_BMXU01000001.1"/>
</dbReference>
<organism evidence="8 9">
    <name type="scientific">Parvularcula lutaonensis</name>
    <dbReference type="NCBI Taxonomy" id="491923"/>
    <lineage>
        <taxon>Bacteria</taxon>
        <taxon>Pseudomonadati</taxon>
        <taxon>Pseudomonadota</taxon>
        <taxon>Alphaproteobacteria</taxon>
        <taxon>Parvularculales</taxon>
        <taxon>Parvularculaceae</taxon>
        <taxon>Parvularcula</taxon>
    </lineage>
</organism>
<dbReference type="CDD" id="cd10918">
    <property type="entry name" value="CE4_NodB_like_5s_6s"/>
    <property type="match status" value="1"/>
</dbReference>
<dbReference type="PANTHER" id="PTHR34216">
    <property type="match status" value="1"/>
</dbReference>
<dbReference type="InterPro" id="IPR002509">
    <property type="entry name" value="NODB_dom"/>
</dbReference>
<accession>A0ABV7M8D0</accession>
<sequence length="263" mass="29168">MTRAGDQDRLPILTYHSISDGDGPTCTPPEVFREQMSVIAALGWSPVTVADAIRWRKGEANLPEKALLITFDDGFQDYAEIAAPILEDHHFPAVVFLPTAVIGERENWSGANDPARPLMDWETVRRLQEGVTEFAPHSRHHANLPTLGDENLEDEVAGSKRELKEKTGIDAVSFAQPYGATDDRVEAAIARHYDIAFGVELGVATRSSPVTAMPRLEMYYYRDVSRWRAFLAGEGGGYLKQRQFLRSVRNSATRILQAAGGRS</sequence>
<evidence type="ECO:0000256" key="6">
    <source>
        <dbReference type="ARBA" id="ARBA00032976"/>
    </source>
</evidence>
<evidence type="ECO:0000259" key="7">
    <source>
        <dbReference type="PROSITE" id="PS51677"/>
    </source>
</evidence>
<dbReference type="SUPFAM" id="SSF88713">
    <property type="entry name" value="Glycoside hydrolase/deacetylase"/>
    <property type="match status" value="1"/>
</dbReference>
<evidence type="ECO:0000256" key="1">
    <source>
        <dbReference type="ARBA" id="ARBA00003236"/>
    </source>
</evidence>
<evidence type="ECO:0000256" key="4">
    <source>
        <dbReference type="ARBA" id="ARBA00020071"/>
    </source>
</evidence>
<evidence type="ECO:0000256" key="3">
    <source>
        <dbReference type="ARBA" id="ARBA00010973"/>
    </source>
</evidence>
<dbReference type="InterPro" id="IPR011330">
    <property type="entry name" value="Glyco_hydro/deAcase_b/a-brl"/>
</dbReference>
<keyword evidence="5" id="KW-0732">Signal</keyword>
<dbReference type="PANTHER" id="PTHR34216:SF3">
    <property type="entry name" value="POLY-BETA-1,6-N-ACETYL-D-GLUCOSAMINE N-DEACETYLASE"/>
    <property type="match status" value="1"/>
</dbReference>
<dbReference type="InterPro" id="IPR051398">
    <property type="entry name" value="Polysacch_Deacetylase"/>
</dbReference>
<gene>
    <name evidence="8" type="ORF">ACFONP_03030</name>
</gene>
<dbReference type="Gene3D" id="3.20.20.370">
    <property type="entry name" value="Glycoside hydrolase/deacetylase"/>
    <property type="match status" value="1"/>
</dbReference>
<proteinExistence type="inferred from homology"/>
<keyword evidence="8" id="KW-0378">Hydrolase</keyword>
<comment type="subcellular location">
    <subcellularLocation>
        <location evidence="2">Secreted</location>
    </subcellularLocation>
</comment>
<evidence type="ECO:0000313" key="8">
    <source>
        <dbReference type="EMBL" id="MFC3301705.1"/>
    </source>
</evidence>
<dbReference type="PROSITE" id="PS51677">
    <property type="entry name" value="NODB"/>
    <property type="match status" value="1"/>
</dbReference>
<reference evidence="9" key="1">
    <citation type="journal article" date="2019" name="Int. J. Syst. Evol. Microbiol.">
        <title>The Global Catalogue of Microorganisms (GCM) 10K type strain sequencing project: providing services to taxonomists for standard genome sequencing and annotation.</title>
        <authorList>
            <consortium name="The Broad Institute Genomics Platform"/>
            <consortium name="The Broad Institute Genome Sequencing Center for Infectious Disease"/>
            <person name="Wu L."/>
            <person name="Ma J."/>
        </authorList>
    </citation>
    <scope>NUCLEOTIDE SEQUENCE [LARGE SCALE GENOMIC DNA]</scope>
    <source>
        <strain evidence="9">KCTC 22245</strain>
    </source>
</reference>
<dbReference type="GO" id="GO:0016787">
    <property type="term" value="F:hydrolase activity"/>
    <property type="evidence" value="ECO:0007669"/>
    <property type="project" value="UniProtKB-KW"/>
</dbReference>
<feature type="domain" description="NodB homology" evidence="7">
    <location>
        <begin position="65"/>
        <end position="263"/>
    </location>
</feature>
<evidence type="ECO:0000313" key="9">
    <source>
        <dbReference type="Proteomes" id="UP001595607"/>
    </source>
</evidence>